<evidence type="ECO:0000313" key="1">
    <source>
        <dbReference type="EMBL" id="OTI63813.1"/>
    </source>
</evidence>
<name>A0A241XSH8_PSEAI</name>
<dbReference type="Proteomes" id="UP000194857">
    <property type="component" value="Unassembled WGS sequence"/>
</dbReference>
<dbReference type="AlphaFoldDB" id="A0A241XSH8"/>
<protein>
    <recommendedName>
        <fullName evidence="3">Bacteriophage P22, Gp10, DNA-stabilising</fullName>
    </recommendedName>
</protein>
<evidence type="ECO:0000313" key="2">
    <source>
        <dbReference type="Proteomes" id="UP000194857"/>
    </source>
</evidence>
<accession>A0A241XSH8</accession>
<gene>
    <name evidence="1" type="ORF">CAZ10_06210</name>
</gene>
<comment type="caution">
    <text evidence="1">The sequence shown here is derived from an EMBL/GenBank/DDBJ whole genome shotgun (WGS) entry which is preliminary data.</text>
</comment>
<reference evidence="1 2" key="1">
    <citation type="submission" date="2017-05" db="EMBL/GenBank/DDBJ databases">
        <authorList>
            <person name="Song R."/>
            <person name="Chenine A.L."/>
            <person name="Ruprecht R.M."/>
        </authorList>
    </citation>
    <scope>NUCLEOTIDE SEQUENCE [LARGE SCALE GENOMIC DNA]</scope>
    <source>
        <strain evidence="1 2">S567_C10_BS</strain>
    </source>
</reference>
<dbReference type="EMBL" id="NFFZ01000003">
    <property type="protein sequence ID" value="OTI63813.1"/>
    <property type="molecule type" value="Genomic_DNA"/>
</dbReference>
<organism evidence="1 2">
    <name type="scientific">Pseudomonas aeruginosa</name>
    <dbReference type="NCBI Taxonomy" id="287"/>
    <lineage>
        <taxon>Bacteria</taxon>
        <taxon>Pseudomonadati</taxon>
        <taxon>Pseudomonadota</taxon>
        <taxon>Gammaproteobacteria</taxon>
        <taxon>Pseudomonadales</taxon>
        <taxon>Pseudomonadaceae</taxon>
        <taxon>Pseudomonas</taxon>
    </lineage>
</organism>
<sequence length="473" mass="53251">MKFPLTQGAYQSRSVIANAQRCLNLFPESNTEDAPFPVTHYTTPGLQLRGTAPNNEPWRCLYAASNGVLYGVTGGKVYAIDDAFAFEEIGDVNFAPGLVYAVDNGVHVFLVDGTADGYTIKLKTNELSKVTDGSFYGSSRIDICDDFFLFNRPGTNQWYISNFQDVTFDSLDFAAKTGFSDNVVAVAAVKRQVFVFGELTTEVWFNEGNATFPFSRMPGAFIQHGCASVGSIQQMDGSLYWLSRSPQGHCVFVRSVNYEAARISTHAIEQEISKYARVDDAIAYTYQQDGHYFYVVNFPTADKTWVYDLATQMWHERAWLDSDGIEHRHRSNCHAFWKGMTLVGDWENGKLYQMRTDVYQDNGAAIRRVRSFPHMLSDSNRIMYRELVASMEVGDGRPDSFESGELRLRWSDTGGASWGSSVSSELGPRGDHIRSLQFQRLGYARDRVFELSWMANTKTALNGVFLRVEEANE</sequence>
<dbReference type="RefSeq" id="WP_023464356.1">
    <property type="nucleotide sequence ID" value="NZ_CP029090.1"/>
</dbReference>
<evidence type="ECO:0008006" key="3">
    <source>
        <dbReference type="Google" id="ProtNLM"/>
    </source>
</evidence>
<proteinExistence type="predicted"/>